<dbReference type="Gene3D" id="3.80.10.10">
    <property type="entry name" value="Ribonuclease Inhibitor"/>
    <property type="match status" value="1"/>
</dbReference>
<evidence type="ECO:0000313" key="1">
    <source>
        <dbReference type="EMBL" id="ARF12313.1"/>
    </source>
</evidence>
<organism evidence="1">
    <name type="scientific">Klosneuvirus KNV1</name>
    <dbReference type="NCBI Taxonomy" id="1977640"/>
    <lineage>
        <taxon>Viruses</taxon>
        <taxon>Varidnaviria</taxon>
        <taxon>Bamfordvirae</taxon>
        <taxon>Nucleocytoviricota</taxon>
        <taxon>Megaviricetes</taxon>
        <taxon>Imitervirales</taxon>
        <taxon>Mimiviridae</taxon>
        <taxon>Klosneuvirinae</taxon>
        <taxon>Klosneuvirus</taxon>
    </lineage>
</organism>
<dbReference type="InterPro" id="IPR032675">
    <property type="entry name" value="LRR_dom_sf"/>
</dbReference>
<reference evidence="1" key="1">
    <citation type="journal article" date="2017" name="Science">
        <title>Giant viruses with an expanded complement of translation system components.</title>
        <authorList>
            <person name="Schulz F."/>
            <person name="Yutin N."/>
            <person name="Ivanova N.N."/>
            <person name="Ortega D.R."/>
            <person name="Lee T.K."/>
            <person name="Vierheilig J."/>
            <person name="Daims H."/>
            <person name="Horn M."/>
            <person name="Wagner M."/>
            <person name="Jensen G.J."/>
            <person name="Kyrpides N.C."/>
            <person name="Koonin E.V."/>
            <person name="Woyke T."/>
        </authorList>
    </citation>
    <scope>NUCLEOTIDE SEQUENCE</scope>
    <source>
        <strain evidence="1">KNV1</strain>
    </source>
</reference>
<proteinExistence type="predicted"/>
<accession>A0A1V0SKS8</accession>
<dbReference type="SUPFAM" id="SSF52047">
    <property type="entry name" value="RNI-like"/>
    <property type="match status" value="1"/>
</dbReference>
<gene>
    <name evidence="1" type="ORF">Klosneuvirus_4_128</name>
</gene>
<dbReference type="EMBL" id="KY684111">
    <property type="protein sequence ID" value="ARF12313.1"/>
    <property type="molecule type" value="Genomic_DNA"/>
</dbReference>
<name>A0A1V0SKS8_9VIRU</name>
<sequence length="202" mass="23396">MEYIIPTEIWQIFFDQVDFLSQIRLTMVCKYFHLSLKVTDFHNIDEKYLRLLTNDILKNYPFIIKLNANYNKKITNVNYLTHLKELDVYWLSGIGDEGIKDCDLTILGANRNSKIKNVNHMKHLKELYASGECGISDNGIKECDLVILNAYNNYKIKNVNHMKKLKYLNAGRECGIGDDGIKDCELVNLDAVGNNKITIFKH</sequence>
<protein>
    <submittedName>
        <fullName evidence="1">Uncharacterized protein</fullName>
    </submittedName>
</protein>